<dbReference type="PANTHER" id="PTHR28062:SF1">
    <property type="entry name" value="TRANSMEMBRANE PROTEIN"/>
    <property type="match status" value="1"/>
</dbReference>
<proteinExistence type="predicted"/>
<keyword evidence="1" id="KW-0175">Coiled coil</keyword>
<evidence type="ECO:0000313" key="3">
    <source>
        <dbReference type="Proteomes" id="UP001590951"/>
    </source>
</evidence>
<gene>
    <name evidence="2" type="ORF">ABVK25_011507</name>
</gene>
<dbReference type="Proteomes" id="UP001590951">
    <property type="component" value="Unassembled WGS sequence"/>
</dbReference>
<dbReference type="InterPro" id="IPR018786">
    <property type="entry name" value="Mit_KHE1"/>
</dbReference>
<name>A0ABR4ANX7_9LECA</name>
<reference evidence="2 3" key="1">
    <citation type="submission" date="2024-09" db="EMBL/GenBank/DDBJ databases">
        <title>Rethinking Asexuality: The Enigmatic Case of Functional Sexual Genes in Lepraria (Stereocaulaceae).</title>
        <authorList>
            <person name="Doellman M."/>
            <person name="Sun Y."/>
            <person name="Barcenas-Pena A."/>
            <person name="Lumbsch H.T."/>
            <person name="Grewe F."/>
        </authorList>
    </citation>
    <scope>NUCLEOTIDE SEQUENCE [LARGE SCALE GENOMIC DNA]</scope>
    <source>
        <strain evidence="2 3">Grewe 0041</strain>
    </source>
</reference>
<keyword evidence="3" id="KW-1185">Reference proteome</keyword>
<organism evidence="2 3">
    <name type="scientific">Lepraria finkii</name>
    <dbReference type="NCBI Taxonomy" id="1340010"/>
    <lineage>
        <taxon>Eukaryota</taxon>
        <taxon>Fungi</taxon>
        <taxon>Dikarya</taxon>
        <taxon>Ascomycota</taxon>
        <taxon>Pezizomycotina</taxon>
        <taxon>Lecanoromycetes</taxon>
        <taxon>OSLEUM clade</taxon>
        <taxon>Lecanoromycetidae</taxon>
        <taxon>Lecanorales</taxon>
        <taxon>Lecanorineae</taxon>
        <taxon>Stereocaulaceae</taxon>
        <taxon>Lepraria</taxon>
    </lineage>
</organism>
<accession>A0ABR4ANX7</accession>
<evidence type="ECO:0000313" key="2">
    <source>
        <dbReference type="EMBL" id="KAL2047435.1"/>
    </source>
</evidence>
<dbReference type="EMBL" id="JBHFEH010000101">
    <property type="protein sequence ID" value="KAL2047435.1"/>
    <property type="molecule type" value="Genomic_DNA"/>
</dbReference>
<evidence type="ECO:0000256" key="1">
    <source>
        <dbReference type="SAM" id="Coils"/>
    </source>
</evidence>
<dbReference type="PANTHER" id="PTHR28062">
    <property type="entry name" value="K+-H+ EXCHANGE-LIKE PROTEIN"/>
    <property type="match status" value="1"/>
</dbReference>
<dbReference type="Pfam" id="PF10173">
    <property type="entry name" value="Mit_KHE1"/>
    <property type="match status" value="1"/>
</dbReference>
<feature type="coiled-coil region" evidence="1">
    <location>
        <begin position="255"/>
        <end position="289"/>
    </location>
</feature>
<sequence length="289" mass="33499">MRLFLLPISTRQSLIYCQRINQQLSEKTTYIDKITTKASATWLDWEKKESGWQKKVTDYGNKLFQRLPYEEWGLKSIPPLSARRRSDEIEGKEEVHLEFPELLIEPERVQDALKMYGSNKKQAFHSKWLWGSIIGMPISAPVAFLPVIPNIPFFYLCFRAWSHWRARGGSKHLEFLLDNKLIKISPSAMLRTAYTEAMMDKKLWDLGVEFDNVGSTSSIEPKTAPQETEEKLLLSQSSRKLIADCLEVPELAVEIQRAVWQVERSLKAKEELQEEKVEIESANKTHSNQ</sequence>
<protein>
    <submittedName>
        <fullName evidence="2">Uncharacterized protein</fullName>
    </submittedName>
</protein>
<comment type="caution">
    <text evidence="2">The sequence shown here is derived from an EMBL/GenBank/DDBJ whole genome shotgun (WGS) entry which is preliminary data.</text>
</comment>